<name>A0A8B7YRL3_ACAPL</name>
<dbReference type="KEGG" id="aplc:110982079"/>
<organism evidence="7 8">
    <name type="scientific">Acanthaster planci</name>
    <name type="common">Crown-of-thorns starfish</name>
    <dbReference type="NCBI Taxonomy" id="133434"/>
    <lineage>
        <taxon>Eukaryota</taxon>
        <taxon>Metazoa</taxon>
        <taxon>Echinodermata</taxon>
        <taxon>Eleutherozoa</taxon>
        <taxon>Asterozoa</taxon>
        <taxon>Asteroidea</taxon>
        <taxon>Valvatacea</taxon>
        <taxon>Valvatida</taxon>
        <taxon>Acanthasteridae</taxon>
        <taxon>Acanthaster</taxon>
    </lineage>
</organism>
<feature type="domain" description="Lipase" evidence="6">
    <location>
        <begin position="70"/>
        <end position="358"/>
    </location>
</feature>
<evidence type="ECO:0000256" key="2">
    <source>
        <dbReference type="ARBA" id="ARBA00010701"/>
    </source>
</evidence>
<dbReference type="CDD" id="cd00707">
    <property type="entry name" value="Pancreat_lipase_like"/>
    <property type="match status" value="1"/>
</dbReference>
<evidence type="ECO:0000256" key="1">
    <source>
        <dbReference type="ARBA" id="ARBA00004613"/>
    </source>
</evidence>
<reference evidence="8" key="1">
    <citation type="submission" date="2025-08" db="UniProtKB">
        <authorList>
            <consortium name="RefSeq"/>
        </authorList>
    </citation>
    <scope>IDENTIFICATION</scope>
</reference>
<dbReference type="GO" id="GO:0016042">
    <property type="term" value="P:lipid catabolic process"/>
    <property type="evidence" value="ECO:0007669"/>
    <property type="project" value="TreeGrafter"/>
</dbReference>
<dbReference type="RefSeq" id="XP_022095919.1">
    <property type="nucleotide sequence ID" value="XM_022240227.1"/>
</dbReference>
<dbReference type="OrthoDB" id="199913at2759"/>
<evidence type="ECO:0000256" key="3">
    <source>
        <dbReference type="ARBA" id="ARBA00022525"/>
    </source>
</evidence>
<dbReference type="InterPro" id="IPR029058">
    <property type="entry name" value="AB_hydrolase_fold"/>
</dbReference>
<keyword evidence="3" id="KW-0964">Secreted</keyword>
<dbReference type="SUPFAM" id="SSF53474">
    <property type="entry name" value="alpha/beta-Hydrolases"/>
    <property type="match status" value="1"/>
</dbReference>
<sequence>MGIVANILVLALGFLVSSANEADERLFDNCGCNISELDPDHECTGSFSPVTYPEVGTFTADLWCHRRGFPPKHPDEIGTTFRLYTSKNPSSPTVISTSSLGYPFSASSPTKFVIHGFTDNGEKDWVLNLKDELLKKGDFNVIGVDWEKGATAGFIVSGYCQARQNIRVVARQIANLIKKMQSSFSEFDLDDVHIIGHSLGGQMAGYVGEEFGGKIGRISGMDPAEPEFEGDETGCRLDPTDAKFVDASHCSMYGIYQPVGHVDIYPNYGTHMPGCVIWPNLMEAECGHLKAIDYFTDSINNDCSALAYPCTWQNGQEQGCKYSGQSGVSGVKFGYQADQTPSSLYGLYTMMTNENAPFCDPNTTP</sequence>
<dbReference type="Proteomes" id="UP000694845">
    <property type="component" value="Unplaced"/>
</dbReference>
<evidence type="ECO:0000256" key="4">
    <source>
        <dbReference type="RuleBase" id="RU004262"/>
    </source>
</evidence>
<feature type="chain" id="PRO_5034909392" evidence="5">
    <location>
        <begin position="20"/>
        <end position="365"/>
    </location>
</feature>
<dbReference type="PANTHER" id="PTHR11610">
    <property type="entry name" value="LIPASE"/>
    <property type="match status" value="1"/>
</dbReference>
<evidence type="ECO:0000256" key="5">
    <source>
        <dbReference type="SAM" id="SignalP"/>
    </source>
</evidence>
<comment type="similarity">
    <text evidence="2 4">Belongs to the AB hydrolase superfamily. Lipase family.</text>
</comment>
<keyword evidence="7" id="KW-1185">Reference proteome</keyword>
<dbReference type="InterPro" id="IPR000734">
    <property type="entry name" value="TAG_lipase"/>
</dbReference>
<gene>
    <name evidence="8" type="primary">LOC110982079</name>
</gene>
<proteinExistence type="inferred from homology"/>
<accession>A0A8B7YRL3</accession>
<evidence type="ECO:0000313" key="7">
    <source>
        <dbReference type="Proteomes" id="UP000694845"/>
    </source>
</evidence>
<feature type="signal peptide" evidence="5">
    <location>
        <begin position="1"/>
        <end position="19"/>
    </location>
</feature>
<evidence type="ECO:0000313" key="8">
    <source>
        <dbReference type="RefSeq" id="XP_022095919.1"/>
    </source>
</evidence>
<dbReference type="InterPro" id="IPR033906">
    <property type="entry name" value="Lipase_N"/>
</dbReference>
<dbReference type="GO" id="GO:0016298">
    <property type="term" value="F:lipase activity"/>
    <property type="evidence" value="ECO:0007669"/>
    <property type="project" value="InterPro"/>
</dbReference>
<dbReference type="GO" id="GO:0005615">
    <property type="term" value="C:extracellular space"/>
    <property type="evidence" value="ECO:0007669"/>
    <property type="project" value="TreeGrafter"/>
</dbReference>
<dbReference type="Gene3D" id="3.40.50.1820">
    <property type="entry name" value="alpha/beta hydrolase"/>
    <property type="match status" value="1"/>
</dbReference>
<dbReference type="AlphaFoldDB" id="A0A8B7YRL3"/>
<protein>
    <submittedName>
        <fullName evidence="8">Pancreatic triacylglycerol lipase-like</fullName>
    </submittedName>
</protein>
<dbReference type="InterPro" id="IPR013818">
    <property type="entry name" value="Lipase"/>
</dbReference>
<evidence type="ECO:0000259" key="6">
    <source>
        <dbReference type="Pfam" id="PF00151"/>
    </source>
</evidence>
<dbReference type="Pfam" id="PF00151">
    <property type="entry name" value="Lipase"/>
    <property type="match status" value="1"/>
</dbReference>
<keyword evidence="5" id="KW-0732">Signal</keyword>
<dbReference type="GeneID" id="110982079"/>
<dbReference type="OMA" id="MWYGKFW"/>
<dbReference type="PRINTS" id="PR00821">
    <property type="entry name" value="TAGLIPASE"/>
</dbReference>
<comment type="subcellular location">
    <subcellularLocation>
        <location evidence="1">Secreted</location>
    </subcellularLocation>
</comment>